<dbReference type="CDD" id="cd00093">
    <property type="entry name" value="HTH_XRE"/>
    <property type="match status" value="1"/>
</dbReference>
<dbReference type="Pfam" id="PF01381">
    <property type="entry name" value="HTH_3"/>
    <property type="match status" value="1"/>
</dbReference>
<protein>
    <submittedName>
        <fullName evidence="5">Helix-turn-helix domain-containing protein</fullName>
    </submittedName>
</protein>
<dbReference type="KEGG" id="pseb:EOK75_04280"/>
<keyword evidence="6" id="KW-1185">Reference proteome</keyword>
<sequence length="429" mass="45585">MPLTGLTGSRVRERRLAAGIGQADLARAVGISASYLNLIEHNRRRISEAVLAKLAKILGVDAAHLAEGAEGGLSPELRAAATAAQGPKPEVERLDEFLGRFPGWADLLAGQYRRIGHLERMVAALNDRIGHDPHLSQALHEMLSAVSSVRSTAAILAETEDIDPGWRARFHANLHADSERLAAGAEALVAYLDGSEQEADTGVAAPQEELETWLAEHGWHFSELETGGAGPDALKARIADLASGAARSLARAWVAQAAEDARHLPLAQFEAALADGNDPLLLAQRFGCDVLRVFRRLAFRPDATEGLVLCDGSGALIMRKPVDGFTLPRQGAACPLWPLYAALSCPAHPVAAVAEMPGLNPQRFELRAYCALSYPQGFSGPQVRDAAMLIAPSMVERTGAALAVGSSCRICPRAGCVARREPSIIAEIA</sequence>
<dbReference type="AlphaFoldDB" id="A0A4P8EE06"/>
<dbReference type="InterPro" id="IPR001387">
    <property type="entry name" value="Cro/C1-type_HTH"/>
</dbReference>
<dbReference type="Proteomes" id="UP000298631">
    <property type="component" value="Chromosome"/>
</dbReference>
<reference evidence="5 6" key="1">
    <citation type="submission" date="2019-05" db="EMBL/GenBank/DDBJ databases">
        <title>Pseudorhodobacter turbinis sp. nov., isolated from the gut of the Korean turban shell.</title>
        <authorList>
            <person name="Jeong Y.-S."/>
            <person name="Kang W.-R."/>
            <person name="Bae J.-W."/>
        </authorList>
    </citation>
    <scope>NUCLEOTIDE SEQUENCE [LARGE SCALE GENOMIC DNA]</scope>
    <source>
        <strain evidence="5 6">S12M18</strain>
    </source>
</reference>
<dbReference type="EMBL" id="CP039964">
    <property type="protein sequence ID" value="QCO55066.1"/>
    <property type="molecule type" value="Genomic_DNA"/>
</dbReference>
<dbReference type="SUPFAM" id="SSF47413">
    <property type="entry name" value="lambda repressor-like DNA-binding domains"/>
    <property type="match status" value="1"/>
</dbReference>
<evidence type="ECO:0000313" key="5">
    <source>
        <dbReference type="EMBL" id="QCO55066.1"/>
    </source>
</evidence>
<dbReference type="RefSeq" id="WP_137192732.1">
    <property type="nucleotide sequence ID" value="NZ_CP039964.1"/>
</dbReference>
<dbReference type="PANTHER" id="PTHR46797">
    <property type="entry name" value="HTH-TYPE TRANSCRIPTIONAL REGULATOR"/>
    <property type="match status" value="1"/>
</dbReference>
<evidence type="ECO:0000256" key="2">
    <source>
        <dbReference type="ARBA" id="ARBA00023125"/>
    </source>
</evidence>
<keyword evidence="2" id="KW-0238">DNA-binding</keyword>
<gene>
    <name evidence="5" type="ORF">EOK75_04280</name>
</gene>
<dbReference type="Gene3D" id="1.10.260.40">
    <property type="entry name" value="lambda repressor-like DNA-binding domains"/>
    <property type="match status" value="1"/>
</dbReference>
<evidence type="ECO:0000256" key="1">
    <source>
        <dbReference type="ARBA" id="ARBA00023015"/>
    </source>
</evidence>
<dbReference type="Pfam" id="PF09856">
    <property type="entry name" value="ScfRs"/>
    <property type="match status" value="1"/>
</dbReference>
<dbReference type="InterPro" id="IPR050807">
    <property type="entry name" value="TransReg_Diox_bact_type"/>
</dbReference>
<dbReference type="InterPro" id="IPR010982">
    <property type="entry name" value="Lambda_DNA-bd_dom_sf"/>
</dbReference>
<dbReference type="PROSITE" id="PS50943">
    <property type="entry name" value="HTH_CROC1"/>
    <property type="match status" value="1"/>
</dbReference>
<evidence type="ECO:0000259" key="4">
    <source>
        <dbReference type="PROSITE" id="PS50943"/>
    </source>
</evidence>
<dbReference type="InterPro" id="IPR018653">
    <property type="entry name" value="ScfR_C"/>
</dbReference>
<dbReference type="PANTHER" id="PTHR46797:SF23">
    <property type="entry name" value="HTH-TYPE TRANSCRIPTIONAL REGULATOR SUTR"/>
    <property type="match status" value="1"/>
</dbReference>
<dbReference type="SMART" id="SM00530">
    <property type="entry name" value="HTH_XRE"/>
    <property type="match status" value="1"/>
</dbReference>
<dbReference type="GO" id="GO:0005829">
    <property type="term" value="C:cytosol"/>
    <property type="evidence" value="ECO:0007669"/>
    <property type="project" value="TreeGrafter"/>
</dbReference>
<feature type="domain" description="HTH cro/C1-type" evidence="4">
    <location>
        <begin position="11"/>
        <end position="65"/>
    </location>
</feature>
<organism evidence="5 6">
    <name type="scientific">Pseudorhodobacter turbinis</name>
    <dbReference type="NCBI Taxonomy" id="2500533"/>
    <lineage>
        <taxon>Bacteria</taxon>
        <taxon>Pseudomonadati</taxon>
        <taxon>Pseudomonadota</taxon>
        <taxon>Alphaproteobacteria</taxon>
        <taxon>Rhodobacterales</taxon>
        <taxon>Paracoccaceae</taxon>
        <taxon>Pseudorhodobacter</taxon>
    </lineage>
</organism>
<dbReference type="GO" id="GO:0003700">
    <property type="term" value="F:DNA-binding transcription factor activity"/>
    <property type="evidence" value="ECO:0007669"/>
    <property type="project" value="TreeGrafter"/>
</dbReference>
<keyword evidence="3" id="KW-0804">Transcription</keyword>
<keyword evidence="1" id="KW-0805">Transcription regulation</keyword>
<dbReference type="GO" id="GO:0003677">
    <property type="term" value="F:DNA binding"/>
    <property type="evidence" value="ECO:0007669"/>
    <property type="project" value="UniProtKB-KW"/>
</dbReference>
<proteinExistence type="predicted"/>
<evidence type="ECO:0000256" key="3">
    <source>
        <dbReference type="ARBA" id="ARBA00023163"/>
    </source>
</evidence>
<dbReference type="OrthoDB" id="7790108at2"/>
<name>A0A4P8EE06_9RHOB</name>
<accession>A0A4P8EE06</accession>
<evidence type="ECO:0000313" key="6">
    <source>
        <dbReference type="Proteomes" id="UP000298631"/>
    </source>
</evidence>